<protein>
    <submittedName>
        <fullName evidence="2">Uncharacterized protein</fullName>
    </submittedName>
</protein>
<reference evidence="1" key="1">
    <citation type="submission" date="2014-07" db="EMBL/GenBank/DDBJ databases">
        <authorList>
            <person name="Martin A.A"/>
            <person name="De Silva N."/>
        </authorList>
    </citation>
    <scope>NUCLEOTIDE SEQUENCE</scope>
</reference>
<name>A0A0K0G2T1_STRVS</name>
<dbReference type="WBParaSite" id="SVE_1903100.1">
    <property type="protein sequence ID" value="SVE_1903100.1"/>
    <property type="gene ID" value="SVE_1903100"/>
</dbReference>
<dbReference type="Proteomes" id="UP000035680">
    <property type="component" value="Unassembled WGS sequence"/>
</dbReference>
<reference evidence="2" key="2">
    <citation type="submission" date="2015-08" db="UniProtKB">
        <authorList>
            <consortium name="WormBaseParasite"/>
        </authorList>
    </citation>
    <scope>IDENTIFICATION</scope>
</reference>
<proteinExistence type="predicted"/>
<organism evidence="1 2">
    <name type="scientific">Strongyloides venezuelensis</name>
    <name type="common">Threadworm</name>
    <dbReference type="NCBI Taxonomy" id="75913"/>
    <lineage>
        <taxon>Eukaryota</taxon>
        <taxon>Metazoa</taxon>
        <taxon>Ecdysozoa</taxon>
        <taxon>Nematoda</taxon>
        <taxon>Chromadorea</taxon>
        <taxon>Rhabditida</taxon>
        <taxon>Tylenchina</taxon>
        <taxon>Panagrolaimomorpha</taxon>
        <taxon>Strongyloidoidea</taxon>
        <taxon>Strongyloididae</taxon>
        <taxon>Strongyloides</taxon>
    </lineage>
</organism>
<keyword evidence="1" id="KW-1185">Reference proteome</keyword>
<evidence type="ECO:0000313" key="2">
    <source>
        <dbReference type="WBParaSite" id="SVE_1903100.1"/>
    </source>
</evidence>
<sequence length="88" mass="10516">MSIIKVKEKYDSTTVSLYNNDKNMKSTENNSFESMNFKKMTTYNRKGTRKDEKFHDKRNGKALSLDLKVLLRSNIILQFRLITIWQDY</sequence>
<accession>A0A0K0G2T1</accession>
<evidence type="ECO:0000313" key="1">
    <source>
        <dbReference type="Proteomes" id="UP000035680"/>
    </source>
</evidence>
<dbReference type="AlphaFoldDB" id="A0A0K0G2T1"/>